<feature type="transmembrane region" description="Helical" evidence="1">
    <location>
        <begin position="81"/>
        <end position="101"/>
    </location>
</feature>
<dbReference type="Proteomes" id="UP001431449">
    <property type="component" value="Unassembled WGS sequence"/>
</dbReference>
<protein>
    <submittedName>
        <fullName evidence="2">YeeE/YedE family protein</fullName>
    </submittedName>
</protein>
<feature type="transmembrane region" description="Helical" evidence="1">
    <location>
        <begin position="41"/>
        <end position="60"/>
    </location>
</feature>
<dbReference type="Pfam" id="PF20398">
    <property type="entry name" value="DUF6691"/>
    <property type="match status" value="1"/>
</dbReference>
<keyword evidence="1" id="KW-0472">Membrane</keyword>
<organism evidence="2 3">
    <name type="scientific">Pseudomarimonas salicorniae</name>
    <dbReference type="NCBI Taxonomy" id="2933270"/>
    <lineage>
        <taxon>Bacteria</taxon>
        <taxon>Pseudomonadati</taxon>
        <taxon>Pseudomonadota</taxon>
        <taxon>Gammaproteobacteria</taxon>
        <taxon>Lysobacterales</taxon>
        <taxon>Lysobacteraceae</taxon>
        <taxon>Pseudomarimonas</taxon>
    </lineage>
</organism>
<feature type="transmembrane region" description="Helical" evidence="1">
    <location>
        <begin position="107"/>
        <end position="130"/>
    </location>
</feature>
<evidence type="ECO:0000313" key="2">
    <source>
        <dbReference type="EMBL" id="MCK7595556.1"/>
    </source>
</evidence>
<keyword evidence="3" id="KW-1185">Reference proteome</keyword>
<sequence length="140" mass="14610">MRLVIAAIFCGALFGAGLVISDMVNPARVLAFLDVAGAWDYTLALVMGGALIPAAVAFSLRHRLRAPLLGDRFHVPDSTRIDLPLVGGAVMFGLGWGLVGFCPGPALAALVTGLPKALIFFAAMAAGMLVHRLTLDRPKS</sequence>
<evidence type="ECO:0000313" key="3">
    <source>
        <dbReference type="Proteomes" id="UP001431449"/>
    </source>
</evidence>
<keyword evidence="1" id="KW-1133">Transmembrane helix</keyword>
<name>A0ABT0GLX6_9GAMM</name>
<accession>A0ABT0GLX6</accession>
<reference evidence="2" key="1">
    <citation type="submission" date="2022-04" db="EMBL/GenBank/DDBJ databases">
        <title>Lysobacter sp. CAU 1642 isolated from sea sand.</title>
        <authorList>
            <person name="Kim W."/>
        </authorList>
    </citation>
    <scope>NUCLEOTIDE SEQUENCE</scope>
    <source>
        <strain evidence="2">CAU 1642</strain>
    </source>
</reference>
<evidence type="ECO:0000256" key="1">
    <source>
        <dbReference type="SAM" id="Phobius"/>
    </source>
</evidence>
<dbReference type="RefSeq" id="WP_248211586.1">
    <property type="nucleotide sequence ID" value="NZ_JALNMH010000021.1"/>
</dbReference>
<gene>
    <name evidence="2" type="ORF">M0G41_18030</name>
</gene>
<keyword evidence="1" id="KW-0812">Transmembrane</keyword>
<proteinExistence type="predicted"/>
<dbReference type="InterPro" id="IPR046513">
    <property type="entry name" value="DUF6691"/>
</dbReference>
<comment type="caution">
    <text evidence="2">The sequence shown here is derived from an EMBL/GenBank/DDBJ whole genome shotgun (WGS) entry which is preliminary data.</text>
</comment>
<dbReference type="EMBL" id="JALNMH010000021">
    <property type="protein sequence ID" value="MCK7595556.1"/>
    <property type="molecule type" value="Genomic_DNA"/>
</dbReference>